<name>A0A1H7TVD8_HALLR</name>
<dbReference type="EMBL" id="FOAD01000010">
    <property type="protein sequence ID" value="SEL88812.1"/>
    <property type="molecule type" value="Genomic_DNA"/>
</dbReference>
<accession>A0A1H7TVD8</accession>
<dbReference type="Proteomes" id="UP000183894">
    <property type="component" value="Unassembled WGS sequence"/>
</dbReference>
<protein>
    <submittedName>
        <fullName evidence="1">Uncharacterized protein</fullName>
    </submittedName>
</protein>
<dbReference type="AlphaFoldDB" id="A0A1H7TVD8"/>
<organism evidence="1 2">
    <name type="scientific">Haloferax larsenii</name>
    <dbReference type="NCBI Taxonomy" id="302484"/>
    <lineage>
        <taxon>Archaea</taxon>
        <taxon>Methanobacteriati</taxon>
        <taxon>Methanobacteriota</taxon>
        <taxon>Stenosarchaea group</taxon>
        <taxon>Halobacteria</taxon>
        <taxon>Halobacteriales</taxon>
        <taxon>Haloferacaceae</taxon>
        <taxon>Haloferax</taxon>
    </lineage>
</organism>
<proteinExistence type="predicted"/>
<gene>
    <name evidence="1" type="ORF">SAMN04488691_11076</name>
</gene>
<evidence type="ECO:0000313" key="1">
    <source>
        <dbReference type="EMBL" id="SEL88812.1"/>
    </source>
</evidence>
<reference evidence="1 2" key="1">
    <citation type="submission" date="2016-10" db="EMBL/GenBank/DDBJ databases">
        <authorList>
            <person name="de Groot N.N."/>
        </authorList>
    </citation>
    <scope>NUCLEOTIDE SEQUENCE [LARGE SCALE GENOMIC DNA]</scope>
    <source>
        <strain evidence="1 2">CDM_5</strain>
    </source>
</reference>
<evidence type="ECO:0000313" key="2">
    <source>
        <dbReference type="Proteomes" id="UP000183894"/>
    </source>
</evidence>
<sequence>MARGSDLLLIELTVEDHLSDCFKLLGVVDNEPTTEYLSQFLNIGRNRRQGLDVDMVFVPAFFEFLLFEILSNTVCRSLIHRSIFLNEDP</sequence>